<dbReference type="PROSITE" id="PS50236">
    <property type="entry name" value="CHCR"/>
    <property type="match status" value="7"/>
</dbReference>
<dbReference type="InterPro" id="IPR022365">
    <property type="entry name" value="Clathrin_H-chain_propeller_rpt"/>
</dbReference>
<evidence type="ECO:0000259" key="8">
    <source>
        <dbReference type="Pfam" id="PF09268"/>
    </source>
</evidence>
<sequence length="1727" mass="194897">MEMTRATRKEHAFITPIASGALFFSNHACINSHRLTTAAARYTYTMGDTGPIVFAEHLSLSNVGIQADSISFANVTLESENFVCVRESINGQNQVAIIDLNDVNNVMRRPITADSAIMNPVQKIIALKSGRQLQIFNIEAKAKVKAHAIHDDVVFWKWISNSLIGIVTNTAVYHWSIEGDSVPQKIFDRHSDLDRAQIINYRSTTDGKWLFLVGISNNTSTAADAFRVKGNIQLYSVERGISQPIVGHAAAFAELKVGDVATPYKLFTFANRTATGAKLHIVEIDHNAASPVFSKKAVDVFFPPEATSDFPVAMQVSKRYGIVYLVTKYGFIHLYDLETGACIYMNRISGDTIFVTSEYEATSGIIGINRKGQVLSVTADENTLVSYILRTLNNADLALKMATRASLPGADDLYLQQFHTLFSTGQYLEAAKCAASSPRGILRTPQTVEQFKQVPSQPGALSPILQYFSTLLERGSLNKFESLELARPVLAQNKKQLLEKWLKENKLECSEELGDIVRLHDMNLALSVYLRANVPNKVVACFAETGQFDKIVLYAKKVNYTPDYAALLQHIVRVNPEQGSQFASSLIGDESGPLVDLERVTDIFMSQNLIQQATSFLLDALKDNKPDQAHLQTRLLEMNLVHAPQVADAILGNQMFTHYDRPRIANLCEKAGLLQRALDHYEDPADIKRVIVQASTLDQDWLVTYFGKLTVEQSLDIMREMLKVNIRQHLQVVIKIATKYSDLLGPVKLMEMFEQFKTYEGLYYYLGAVVNLSTDAEVHFKYIQAATRTGQIREVERICRESNHYNAEKVKNFLKEAKLSDQLPLIIVCDRFDFVHDLVLYLYQNMMIQYIEVYVQKVNSSRTPQVIGGLLDVDCDEGVIKNLLMSVTGPIPIDELVEEVEKRNRLKLILPWLQSRIEAGQQDTPLYNALAKIYIDTNNNAEAFLKDNNLYEPRVVGKYCEKRDPYLAYIAYAKGLCDDELINLTNNNSMFKYQARYLVMRRQLDLWAQVLQADNVHRRALVDQVVSTAVPESTNPDDVSATVKAFMAADLPHELIELLEKIVLEPSSFSDNRSLQNLLLLTAVRTDKGKVMNYIDRLSAYDVDEIAKIAIEHGLYEEAFRIYTKAEQHIDAMNVLVEHVVSIDRGVQYANKLNQPEIWSRLGKAQLDGLRVKDAIDSYIKAEDPSNYAEVIEIAEHAGREEELIRYLQMARKKAREPQIDTSLAFCLAKANRISDMEEFLSMTNVADILSVGEKCFNDELYEAAKVLFSSISNYARLATTFLYLNQWDEAVSAARKAGNTSVWRQVLKATLSRREFKLAEVAGLAIVPQAELLDDVVKDYHRAGAFDELVALLENSLGMERAHKALFTQTAIAISMFRPKSLTEWLRTYWGRCSLPAVIKVTREAHQWDATIFCLMKDAEIDSAALTMLEHASDAFNHDIMLEILPKISNTEILYRAASFYLEQHPLLLNDLLAHINQRVQTDRIVRLFRKSDNLPLIRSWLASVYADKDHPEVTDAYFSLLREEEEPALLRTAITSVTNFDQMTLASELQRHPLLAFRRISAELYKRAGQHAKAIEVAKEDRLFREVIEIAGDSNDVEIAHEVLDYFVKTGMKEQFTALLYGCYHLLEEDVIIETAWRSGLNDFAQPYFIQKAHDRRRFERETYEQLKKLAERKAEVDEANDAPIIGPGGMGPKMITAAPTGFGYGGMNGGGMQPQATGYMPGMF</sequence>
<comment type="caution">
    <text evidence="9">The sequence shown here is derived from an EMBL/GenBank/DDBJ whole genome shotgun (WGS) entry which is preliminary data.</text>
</comment>
<comment type="subcellular location">
    <subcellularLocation>
        <location evidence="6">Cytoplasmic vesicle membrane</location>
        <topology evidence="6">Peripheral membrane protein</topology>
        <orientation evidence="6">Cytoplasmic side</orientation>
    </subcellularLocation>
    <subcellularLocation>
        <location evidence="6">Membrane</location>
        <location evidence="6">Coated pit</location>
        <topology evidence="6">Peripheral membrane protein</topology>
        <orientation evidence="6">Cytoplasmic side</orientation>
    </subcellularLocation>
</comment>
<dbReference type="SUPFAM" id="SSF50989">
    <property type="entry name" value="Clathrin heavy-chain terminal domain"/>
    <property type="match status" value="1"/>
</dbReference>
<dbReference type="GO" id="GO:0030132">
    <property type="term" value="C:clathrin coat of coated pit"/>
    <property type="evidence" value="ECO:0007669"/>
    <property type="project" value="InterPro"/>
</dbReference>
<evidence type="ECO:0000256" key="7">
    <source>
        <dbReference type="PROSITE-ProRule" id="PRU01006"/>
    </source>
</evidence>
<dbReference type="FunFam" id="2.130.10.110:FF:000003">
    <property type="entry name" value="Clathrin heavy chain"/>
    <property type="match status" value="1"/>
</dbReference>
<dbReference type="PIRSF" id="PIRSF002290">
    <property type="entry name" value="Clathrin_H_chain"/>
    <property type="match status" value="1"/>
</dbReference>
<dbReference type="GO" id="GO:0005829">
    <property type="term" value="C:cytosol"/>
    <property type="evidence" value="ECO:0007669"/>
    <property type="project" value="GOC"/>
</dbReference>
<dbReference type="PANTHER" id="PTHR10292:SF1">
    <property type="entry name" value="CLATHRIN HEAVY CHAIN"/>
    <property type="match status" value="1"/>
</dbReference>
<dbReference type="GO" id="GO:0032051">
    <property type="term" value="F:clathrin light chain binding"/>
    <property type="evidence" value="ECO:0007669"/>
    <property type="project" value="InterPro"/>
</dbReference>
<dbReference type="GO" id="GO:0030130">
    <property type="term" value="C:clathrin coat of trans-Golgi network vesicle"/>
    <property type="evidence" value="ECO:0007669"/>
    <property type="project" value="InterPro"/>
</dbReference>
<organism evidence="9 10">
    <name type="scientific">Tilletia walkeri</name>
    <dbReference type="NCBI Taxonomy" id="117179"/>
    <lineage>
        <taxon>Eukaryota</taxon>
        <taxon>Fungi</taxon>
        <taxon>Dikarya</taxon>
        <taxon>Basidiomycota</taxon>
        <taxon>Ustilaginomycotina</taxon>
        <taxon>Exobasidiomycetes</taxon>
        <taxon>Tilletiales</taxon>
        <taxon>Tilletiaceae</taxon>
        <taxon>Tilletia</taxon>
    </lineage>
</organism>
<dbReference type="InterPro" id="IPR000547">
    <property type="entry name" value="Clathrin_H-chain/VPS_repeat"/>
</dbReference>
<reference evidence="9" key="2">
    <citation type="journal article" date="2019" name="IMA Fungus">
        <title>Genome sequencing and comparison of five Tilletia species to identify candidate genes for the detection of regulated species infecting wheat.</title>
        <authorList>
            <person name="Nguyen H.D.T."/>
            <person name="Sultana T."/>
            <person name="Kesanakurti P."/>
            <person name="Hambleton S."/>
        </authorList>
    </citation>
    <scope>NUCLEOTIDE SEQUENCE</scope>
    <source>
        <strain evidence="9">DAOMC 236422</strain>
    </source>
</reference>
<dbReference type="GO" id="GO:0006886">
    <property type="term" value="P:intracellular protein transport"/>
    <property type="evidence" value="ECO:0007669"/>
    <property type="project" value="UniProtKB-UniRule"/>
</dbReference>
<comment type="function">
    <text evidence="6">Clathrin is the major protein of the polyhedral coat of coated pits and vesicles.</text>
</comment>
<dbReference type="EMBL" id="LWDG02000144">
    <property type="protein sequence ID" value="KAE8268545.1"/>
    <property type="molecule type" value="Genomic_DNA"/>
</dbReference>
<feature type="repeat" description="CHCR" evidence="7">
    <location>
        <begin position="1030"/>
        <end position="1175"/>
    </location>
</feature>
<dbReference type="SUPFAM" id="SSF48371">
    <property type="entry name" value="ARM repeat"/>
    <property type="match status" value="6"/>
</dbReference>
<dbReference type="GO" id="GO:0006895">
    <property type="term" value="P:Golgi to endosome transport"/>
    <property type="evidence" value="ECO:0007669"/>
    <property type="project" value="TreeGrafter"/>
</dbReference>
<evidence type="ECO:0000256" key="1">
    <source>
        <dbReference type="ARBA" id="ARBA00009535"/>
    </source>
</evidence>
<dbReference type="Pfam" id="PF09268">
    <property type="entry name" value="Clathrin-link"/>
    <property type="match status" value="1"/>
</dbReference>
<keyword evidence="10" id="KW-1185">Reference proteome</keyword>
<dbReference type="Gene3D" id="1.25.40.10">
    <property type="entry name" value="Tetratricopeptide repeat domain"/>
    <property type="match status" value="3"/>
</dbReference>
<evidence type="ECO:0000256" key="5">
    <source>
        <dbReference type="ARBA" id="ARBA00023329"/>
    </source>
</evidence>
<dbReference type="InterPro" id="IPR015348">
    <property type="entry name" value="Clathrin_H-chain_linker_core"/>
</dbReference>
<evidence type="ECO:0000313" key="10">
    <source>
        <dbReference type="Proteomes" id="UP000078113"/>
    </source>
</evidence>
<gene>
    <name evidence="9" type="ORF">A4X09_0g3794</name>
</gene>
<feature type="repeat" description="CHCR" evidence="7">
    <location>
        <begin position="1325"/>
        <end position="1471"/>
    </location>
</feature>
<dbReference type="InterPro" id="IPR016341">
    <property type="entry name" value="Clathrin_heavy_chain"/>
</dbReference>
<dbReference type="GO" id="GO:0030479">
    <property type="term" value="C:actin cortical patch"/>
    <property type="evidence" value="ECO:0007669"/>
    <property type="project" value="TreeGrafter"/>
</dbReference>
<dbReference type="GO" id="GO:0006898">
    <property type="term" value="P:receptor-mediated endocytosis"/>
    <property type="evidence" value="ECO:0007669"/>
    <property type="project" value="TreeGrafter"/>
</dbReference>
<dbReference type="GO" id="GO:0071439">
    <property type="term" value="C:clathrin complex"/>
    <property type="evidence" value="ECO:0007669"/>
    <property type="project" value="InterPro"/>
</dbReference>
<evidence type="ECO:0000256" key="3">
    <source>
        <dbReference type="ARBA" id="ARBA00023136"/>
    </source>
</evidence>
<accession>A0A8X7NAD9</accession>
<dbReference type="FunFam" id="1.25.40.10:FF:000002">
    <property type="entry name" value="Clathrin heavy chain"/>
    <property type="match status" value="1"/>
</dbReference>
<dbReference type="Gene3D" id="2.130.10.110">
    <property type="entry name" value="Clathrin heavy-chain terminal domain"/>
    <property type="match status" value="1"/>
</dbReference>
<name>A0A8X7NAD9_9BASI</name>
<dbReference type="Pfam" id="PF13838">
    <property type="entry name" value="Clathrin_H_link"/>
    <property type="match status" value="1"/>
</dbReference>
<evidence type="ECO:0000256" key="2">
    <source>
        <dbReference type="ARBA" id="ARBA00022737"/>
    </source>
</evidence>
<dbReference type="FunFam" id="1.25.40.10:FF:000082">
    <property type="entry name" value="Clathrin heavy chain"/>
    <property type="match status" value="1"/>
</dbReference>
<evidence type="ECO:0000256" key="6">
    <source>
        <dbReference type="PIRNR" id="PIRNR002290"/>
    </source>
</evidence>
<evidence type="ECO:0000313" key="9">
    <source>
        <dbReference type="EMBL" id="KAE8268545.1"/>
    </source>
</evidence>
<keyword evidence="2" id="KW-0677">Repeat</keyword>
<keyword evidence="3 6" id="KW-0472">Membrane</keyword>
<feature type="repeat" description="CHCR" evidence="7">
    <location>
        <begin position="588"/>
        <end position="734"/>
    </location>
</feature>
<keyword evidence="5 6" id="KW-0968">Cytoplasmic vesicle</keyword>
<feature type="repeat" description="CHCR" evidence="7">
    <location>
        <begin position="1474"/>
        <end position="1618"/>
    </location>
</feature>
<proteinExistence type="inferred from homology"/>
<reference evidence="9" key="1">
    <citation type="submission" date="2016-04" db="EMBL/GenBank/DDBJ databases">
        <authorList>
            <person name="Nguyen H.D."/>
            <person name="Samba Siva P."/>
            <person name="Cullis J."/>
            <person name="Levesque C.A."/>
            <person name="Hambleton S."/>
        </authorList>
    </citation>
    <scope>NUCLEOTIDE SEQUENCE</scope>
    <source>
        <strain evidence="9">DAOMC 236422</strain>
    </source>
</reference>
<feature type="domain" description="Clathrin heavy chain linker core motif" evidence="8">
    <location>
        <begin position="381"/>
        <end position="404"/>
    </location>
</feature>
<dbReference type="InterPro" id="IPR055358">
    <property type="entry name" value="CHCR"/>
</dbReference>
<dbReference type="InterPro" id="IPR016024">
    <property type="entry name" value="ARM-type_fold"/>
</dbReference>
<dbReference type="FunFam" id="1.25.40.10:FF:000005">
    <property type="entry name" value="Clathrin heavy chain"/>
    <property type="match status" value="1"/>
</dbReference>
<dbReference type="InterPro" id="IPR011990">
    <property type="entry name" value="TPR-like_helical_dom_sf"/>
</dbReference>
<keyword evidence="4 6" id="KW-0168">Coated pit</keyword>
<dbReference type="Pfam" id="PF00637">
    <property type="entry name" value="Clathrin"/>
    <property type="match status" value="7"/>
</dbReference>
<dbReference type="PANTHER" id="PTHR10292">
    <property type="entry name" value="CLATHRIN HEAVY CHAIN RELATED"/>
    <property type="match status" value="1"/>
</dbReference>
<comment type="similarity">
    <text evidence="1 6">Belongs to the clathrin heavy chain family.</text>
</comment>
<dbReference type="GO" id="GO:0005198">
    <property type="term" value="F:structural molecule activity"/>
    <property type="evidence" value="ECO:0007669"/>
    <property type="project" value="InterPro"/>
</dbReference>
<evidence type="ECO:0000256" key="4">
    <source>
        <dbReference type="ARBA" id="ARBA00023176"/>
    </source>
</evidence>
<dbReference type="Gene3D" id="1.25.40.730">
    <property type="match status" value="1"/>
</dbReference>
<dbReference type="InterPro" id="IPR016025">
    <property type="entry name" value="Clathrin_H-chain_N"/>
</dbReference>
<feature type="repeat" description="CHCR" evidence="7">
    <location>
        <begin position="737"/>
        <end position="879"/>
    </location>
</feature>
<dbReference type="SMART" id="SM00299">
    <property type="entry name" value="CLH"/>
    <property type="match status" value="7"/>
</dbReference>
<dbReference type="Pfam" id="PF01394">
    <property type="entry name" value="Clathrin_propel"/>
    <property type="match status" value="2"/>
</dbReference>
<dbReference type="Proteomes" id="UP000078113">
    <property type="component" value="Unassembled WGS sequence"/>
</dbReference>
<feature type="repeat" description="CHCR" evidence="7">
    <location>
        <begin position="884"/>
        <end position="1023"/>
    </location>
</feature>
<protein>
    <recommendedName>
        <fullName evidence="6">Clathrin heavy chain</fullName>
    </recommendedName>
</protein>
<feature type="repeat" description="CHCR" evidence="7">
    <location>
        <begin position="1179"/>
        <end position="1320"/>
    </location>
</feature>